<dbReference type="AlphaFoldDB" id="A0A914HQ95"/>
<dbReference type="WBParaSite" id="Gr19_v10_g270.t1">
    <property type="protein sequence ID" value="Gr19_v10_g270.t1"/>
    <property type="gene ID" value="Gr19_v10_g270"/>
</dbReference>
<protein>
    <submittedName>
        <fullName evidence="2">Uncharacterized protein</fullName>
    </submittedName>
</protein>
<keyword evidence="1" id="KW-1185">Reference proteome</keyword>
<organism evidence="1 2">
    <name type="scientific">Globodera rostochiensis</name>
    <name type="common">Golden nematode worm</name>
    <name type="synonym">Heterodera rostochiensis</name>
    <dbReference type="NCBI Taxonomy" id="31243"/>
    <lineage>
        <taxon>Eukaryota</taxon>
        <taxon>Metazoa</taxon>
        <taxon>Ecdysozoa</taxon>
        <taxon>Nematoda</taxon>
        <taxon>Chromadorea</taxon>
        <taxon>Rhabditida</taxon>
        <taxon>Tylenchina</taxon>
        <taxon>Tylenchomorpha</taxon>
        <taxon>Tylenchoidea</taxon>
        <taxon>Heteroderidae</taxon>
        <taxon>Heteroderinae</taxon>
        <taxon>Globodera</taxon>
    </lineage>
</organism>
<evidence type="ECO:0000313" key="2">
    <source>
        <dbReference type="WBParaSite" id="Gr19_v10_g270.t1"/>
    </source>
</evidence>
<proteinExistence type="predicted"/>
<reference evidence="2" key="1">
    <citation type="submission" date="2022-11" db="UniProtKB">
        <authorList>
            <consortium name="WormBaseParasite"/>
        </authorList>
    </citation>
    <scope>IDENTIFICATION</scope>
</reference>
<name>A0A914HQ95_GLORO</name>
<dbReference type="Proteomes" id="UP000887572">
    <property type="component" value="Unplaced"/>
</dbReference>
<accession>A0A914HQ95</accession>
<evidence type="ECO:0000313" key="1">
    <source>
        <dbReference type="Proteomes" id="UP000887572"/>
    </source>
</evidence>
<sequence length="76" mass="9196">MCHLFLFDVWSTTTKRERKNPRARSRYTFPEKLFVFSRRADITPTRQNLDSTKTQDFFGEVFVKKRPVKTENRSHI</sequence>